<accession>A0ABS4EBY3</accession>
<dbReference type="GO" id="GO:0003746">
    <property type="term" value="F:translation elongation factor activity"/>
    <property type="evidence" value="ECO:0007669"/>
    <property type="project" value="UniProtKB-KW"/>
</dbReference>
<keyword evidence="1" id="KW-0251">Elongation factor</keyword>
<dbReference type="RefSeq" id="WP_209456855.1">
    <property type="nucleotide sequence ID" value="NZ_BAAACS010000012.1"/>
</dbReference>
<name>A0ABS4EBY3_9FIRM</name>
<dbReference type="EMBL" id="JAGGJX010000003">
    <property type="protein sequence ID" value="MBP1855411.1"/>
    <property type="molecule type" value="Genomic_DNA"/>
</dbReference>
<keyword evidence="1" id="KW-0648">Protein biosynthesis</keyword>
<keyword evidence="2" id="KW-1185">Reference proteome</keyword>
<dbReference type="Proteomes" id="UP000767291">
    <property type="component" value="Unassembled WGS sequence"/>
</dbReference>
<protein>
    <submittedName>
        <fullName evidence="1">RNA polymerase subunit RPABC4/transcription elongation factor Spt4</fullName>
    </submittedName>
</protein>
<gene>
    <name evidence="1" type="ORF">J2Z43_001806</name>
</gene>
<proteinExistence type="predicted"/>
<reference evidence="1 2" key="1">
    <citation type="submission" date="2021-03" db="EMBL/GenBank/DDBJ databases">
        <title>Genomic Encyclopedia of Type Strains, Phase IV (KMG-IV): sequencing the most valuable type-strain genomes for metagenomic binning, comparative biology and taxonomic classification.</title>
        <authorList>
            <person name="Goeker M."/>
        </authorList>
    </citation>
    <scope>NUCLEOTIDE SEQUENCE [LARGE SCALE GENOMIC DNA]</scope>
    <source>
        <strain evidence="1 2">DSM 1289</strain>
    </source>
</reference>
<organism evidence="1 2">
    <name type="scientific">Metaclostridioides mangenotii</name>
    <dbReference type="NCBI Taxonomy" id="1540"/>
    <lineage>
        <taxon>Bacteria</taxon>
        <taxon>Bacillati</taxon>
        <taxon>Bacillota</taxon>
        <taxon>Clostridia</taxon>
        <taxon>Peptostreptococcales</taxon>
        <taxon>Peptostreptococcaceae</taxon>
        <taxon>Metaclostridioides</taxon>
    </lineage>
</organism>
<comment type="caution">
    <text evidence="1">The sequence shown here is derived from an EMBL/GenBank/DDBJ whole genome shotgun (WGS) entry which is preliminary data.</text>
</comment>
<evidence type="ECO:0000313" key="2">
    <source>
        <dbReference type="Proteomes" id="UP000767291"/>
    </source>
</evidence>
<evidence type="ECO:0000313" key="1">
    <source>
        <dbReference type="EMBL" id="MBP1855411.1"/>
    </source>
</evidence>
<sequence length="189" mass="20731">MANFCSNCGINAEGSFCSNCGTKLDSNKDTIDIENIEEEIDINDYDLKGVDIHKIMEETSYIKASSVRRLWEKTGIDKDICKKILEKPYGEYYSNNPEVAERHKNRENLGKTVSMKEQLNKEKKDNIKCPKCGSTSFSADKKGFGIGKAVIGASIAGGIGLTAGNIGAKKVRITCLSCGNQFWAGSNKK</sequence>